<dbReference type="GO" id="GO:0030247">
    <property type="term" value="F:polysaccharide binding"/>
    <property type="evidence" value="ECO:0007669"/>
    <property type="project" value="InterPro"/>
</dbReference>
<feature type="signal peptide" evidence="3">
    <location>
        <begin position="1"/>
        <end position="20"/>
    </location>
</feature>
<keyword evidence="2 3" id="KW-0732">Signal</keyword>
<dbReference type="GO" id="GO:0016020">
    <property type="term" value="C:membrane"/>
    <property type="evidence" value="ECO:0007669"/>
    <property type="project" value="UniProtKB-SubCell"/>
</dbReference>
<dbReference type="PANTHER" id="PTHR33138:SF81">
    <property type="entry name" value="OS01G0137200 PROTEIN"/>
    <property type="match status" value="1"/>
</dbReference>
<dbReference type="PANTHER" id="PTHR33138">
    <property type="entry name" value="OS01G0690200 PROTEIN"/>
    <property type="match status" value="1"/>
</dbReference>
<dbReference type="Proteomes" id="UP000636709">
    <property type="component" value="Unassembled WGS sequence"/>
</dbReference>
<organism evidence="5 6">
    <name type="scientific">Digitaria exilis</name>
    <dbReference type="NCBI Taxonomy" id="1010633"/>
    <lineage>
        <taxon>Eukaryota</taxon>
        <taxon>Viridiplantae</taxon>
        <taxon>Streptophyta</taxon>
        <taxon>Embryophyta</taxon>
        <taxon>Tracheophyta</taxon>
        <taxon>Spermatophyta</taxon>
        <taxon>Magnoliopsida</taxon>
        <taxon>Liliopsida</taxon>
        <taxon>Poales</taxon>
        <taxon>Poaceae</taxon>
        <taxon>PACMAD clade</taxon>
        <taxon>Panicoideae</taxon>
        <taxon>Panicodae</taxon>
        <taxon>Paniceae</taxon>
        <taxon>Anthephorinae</taxon>
        <taxon>Digitaria</taxon>
    </lineage>
</organism>
<evidence type="ECO:0000256" key="2">
    <source>
        <dbReference type="ARBA" id="ARBA00022729"/>
    </source>
</evidence>
<evidence type="ECO:0000256" key="1">
    <source>
        <dbReference type="ARBA" id="ARBA00004167"/>
    </source>
</evidence>
<feature type="chain" id="PRO_5032339538" description="Wall-associated receptor kinase galacturonan-binding domain-containing protein" evidence="3">
    <location>
        <begin position="21"/>
        <end position="240"/>
    </location>
</feature>
<feature type="domain" description="Wall-associated receptor kinase galacturonan-binding" evidence="4">
    <location>
        <begin position="38"/>
        <end position="106"/>
    </location>
</feature>
<comment type="caution">
    <text evidence="5">The sequence shown here is derived from an EMBL/GenBank/DDBJ whole genome shotgun (WGS) entry which is preliminary data.</text>
</comment>
<name>A0A835AGE9_9POAL</name>
<sequence length="240" mass="25707">MASALLCFLVASAAVWVALSVPVMMPAAAAHGQAGKHCPPTACGNVNISFPFGLAPEDGALKNSCGRIGFQVRCRNNSAPYLGVFQSECDMQILRIFYDNGSLLIAKTSKAGFFNTSGNNSCLIPTANTSAELGPPFSIIPMNQKLIFYNCTNPVSHPDEGLVETTCRNNTYVRVAARRSDNKLMSGYFLDGCDAAVVPVLGRPGNMTNASSYEELLRDGFLVTWQQRPSPSGNFNLVVV</sequence>
<dbReference type="InterPro" id="IPR025287">
    <property type="entry name" value="WAK_GUB"/>
</dbReference>
<dbReference type="Pfam" id="PF13947">
    <property type="entry name" value="GUB_WAK_bind"/>
    <property type="match status" value="1"/>
</dbReference>
<evidence type="ECO:0000313" key="5">
    <source>
        <dbReference type="EMBL" id="KAF8662830.1"/>
    </source>
</evidence>
<evidence type="ECO:0000313" key="6">
    <source>
        <dbReference type="Proteomes" id="UP000636709"/>
    </source>
</evidence>
<dbReference type="OrthoDB" id="687559at2759"/>
<reference evidence="5" key="1">
    <citation type="submission" date="2020-07" db="EMBL/GenBank/DDBJ databases">
        <title>Genome sequence and genetic diversity analysis of an under-domesticated orphan crop, white fonio (Digitaria exilis).</title>
        <authorList>
            <person name="Bennetzen J.L."/>
            <person name="Chen S."/>
            <person name="Ma X."/>
            <person name="Wang X."/>
            <person name="Yssel A.E.J."/>
            <person name="Chaluvadi S.R."/>
            <person name="Johnson M."/>
            <person name="Gangashetty P."/>
            <person name="Hamidou F."/>
            <person name="Sanogo M.D."/>
            <person name="Zwaenepoel A."/>
            <person name="Wallace J."/>
            <person name="Van De Peer Y."/>
            <person name="Van Deynze A."/>
        </authorList>
    </citation>
    <scope>NUCLEOTIDE SEQUENCE</scope>
    <source>
        <tissue evidence="5">Leaves</tissue>
    </source>
</reference>
<dbReference type="EMBL" id="JACEFO010002379">
    <property type="protein sequence ID" value="KAF8662830.1"/>
    <property type="molecule type" value="Genomic_DNA"/>
</dbReference>
<comment type="subcellular location">
    <subcellularLocation>
        <location evidence="1">Membrane</location>
        <topology evidence="1">Single-pass membrane protein</topology>
    </subcellularLocation>
</comment>
<accession>A0A835AGE9</accession>
<proteinExistence type="predicted"/>
<keyword evidence="6" id="KW-1185">Reference proteome</keyword>
<gene>
    <name evidence="5" type="ORF">HU200_055408</name>
</gene>
<protein>
    <recommendedName>
        <fullName evidence="4">Wall-associated receptor kinase galacturonan-binding domain-containing protein</fullName>
    </recommendedName>
</protein>
<dbReference type="AlphaFoldDB" id="A0A835AGE9"/>
<evidence type="ECO:0000259" key="4">
    <source>
        <dbReference type="Pfam" id="PF13947"/>
    </source>
</evidence>
<dbReference type="Gramene" id="Dexi5A01G0007500.1">
    <property type="protein sequence ID" value="Dexi5A01G0007500.1:cds"/>
    <property type="gene ID" value="Dexi5A01G0007500"/>
</dbReference>
<evidence type="ECO:0000256" key="3">
    <source>
        <dbReference type="SAM" id="SignalP"/>
    </source>
</evidence>